<protein>
    <submittedName>
        <fullName evidence="2">Uncharacterized protein</fullName>
    </submittedName>
</protein>
<feature type="chain" id="PRO_5044748549" evidence="1">
    <location>
        <begin position="18"/>
        <end position="99"/>
    </location>
</feature>
<evidence type="ECO:0000256" key="1">
    <source>
        <dbReference type="SAM" id="SignalP"/>
    </source>
</evidence>
<sequence>MSKIILLLALLVAVAAATPQQYPPNIIDFWRQQILEEATEKPVEKTCSPWKGPCHSYDDCCRNLLCLSYAAKCVPKFGLQIPGQDTRPLGPGPYPPYQG</sequence>
<evidence type="ECO:0000313" key="2">
    <source>
        <dbReference type="EMBL" id="KAL3390764.1"/>
    </source>
</evidence>
<dbReference type="EMBL" id="JBJJXI010000116">
    <property type="protein sequence ID" value="KAL3390764.1"/>
    <property type="molecule type" value="Genomic_DNA"/>
</dbReference>
<feature type="signal peptide" evidence="1">
    <location>
        <begin position="1"/>
        <end position="17"/>
    </location>
</feature>
<organism evidence="2 3">
    <name type="scientific">Trichogramma kaykai</name>
    <dbReference type="NCBI Taxonomy" id="54128"/>
    <lineage>
        <taxon>Eukaryota</taxon>
        <taxon>Metazoa</taxon>
        <taxon>Ecdysozoa</taxon>
        <taxon>Arthropoda</taxon>
        <taxon>Hexapoda</taxon>
        <taxon>Insecta</taxon>
        <taxon>Pterygota</taxon>
        <taxon>Neoptera</taxon>
        <taxon>Endopterygota</taxon>
        <taxon>Hymenoptera</taxon>
        <taxon>Apocrita</taxon>
        <taxon>Proctotrupomorpha</taxon>
        <taxon>Chalcidoidea</taxon>
        <taxon>Trichogrammatidae</taxon>
        <taxon>Trichogramma</taxon>
    </lineage>
</organism>
<accession>A0ABD2WCJ6</accession>
<keyword evidence="3" id="KW-1185">Reference proteome</keyword>
<gene>
    <name evidence="2" type="ORF">TKK_014482</name>
</gene>
<proteinExistence type="predicted"/>
<dbReference type="AlphaFoldDB" id="A0ABD2WCJ6"/>
<reference evidence="2 3" key="1">
    <citation type="journal article" date="2024" name="bioRxiv">
        <title>A reference genome for Trichogramma kaykai: A tiny desert-dwelling parasitoid wasp with competing sex-ratio distorters.</title>
        <authorList>
            <person name="Culotta J."/>
            <person name="Lindsey A.R."/>
        </authorList>
    </citation>
    <scope>NUCLEOTIDE SEQUENCE [LARGE SCALE GENOMIC DNA]</scope>
    <source>
        <strain evidence="2 3">KSX58</strain>
    </source>
</reference>
<evidence type="ECO:0000313" key="3">
    <source>
        <dbReference type="Proteomes" id="UP001627154"/>
    </source>
</evidence>
<dbReference type="Proteomes" id="UP001627154">
    <property type="component" value="Unassembled WGS sequence"/>
</dbReference>
<keyword evidence="1" id="KW-0732">Signal</keyword>
<comment type="caution">
    <text evidence="2">The sequence shown here is derived from an EMBL/GenBank/DDBJ whole genome shotgun (WGS) entry which is preliminary data.</text>
</comment>
<name>A0ABD2WCJ6_9HYME</name>